<keyword evidence="10 12" id="KW-0675">Receptor</keyword>
<dbReference type="PROSITE" id="PS00237">
    <property type="entry name" value="G_PROTEIN_RECEP_F1_1"/>
    <property type="match status" value="1"/>
</dbReference>
<evidence type="ECO:0000313" key="15">
    <source>
        <dbReference type="Proteomes" id="UP000695026"/>
    </source>
</evidence>
<keyword evidence="5 12" id="KW-0812">Transmembrane</keyword>
<keyword evidence="7 13" id="KW-1133">Transmembrane helix</keyword>
<keyword evidence="8 12" id="KW-0297">G-protein coupled receptor</keyword>
<sequence length="325" mass="36951">MDNHTSEFLLLEFSKIWKLQVMYATLLLTLYFMTVTGNLLIIIAVVSDHHLHTPMYFFVMNLAMQDIGSVSVIIPKAVFNCLMNTRHISYSGCVAQVLLFVFFLGSDVALLTVMAYDRYVAICNPLQYEMIMNRKACSIMVGIVWIACFLSASLHSIETFTTPFCSNTIIQFYCEIPHLLKIACSDSYINEIGVLVFNAMLGFGCFIFIVVTYVKIFSAVLRIPSVQGRKKAFSTCLPHLVVFTIFLFTVSFAYLRPASNRPSHLDFIITILYSIIPPMLNPLIYSMRNKDLKAALSKLLWSFRFDKMVNCISTCLSILMGKKKR</sequence>
<feature type="transmembrane region" description="Helical" evidence="13">
    <location>
        <begin position="137"/>
        <end position="157"/>
    </location>
</feature>
<comment type="similarity">
    <text evidence="12">Belongs to the G-protein coupled receptor 1 family.</text>
</comment>
<feature type="transmembrane region" description="Helical" evidence="13">
    <location>
        <begin position="235"/>
        <end position="255"/>
    </location>
</feature>
<name>A0A9F5N1U1_PYTBI</name>
<dbReference type="FunFam" id="1.20.1070.10:FF:000037">
    <property type="entry name" value="Olfactory receptor"/>
    <property type="match status" value="1"/>
</dbReference>
<protein>
    <recommendedName>
        <fullName evidence="13">Olfactory receptor</fullName>
    </recommendedName>
</protein>
<dbReference type="SUPFAM" id="SSF81321">
    <property type="entry name" value="Family A G protein-coupled receptor-like"/>
    <property type="match status" value="1"/>
</dbReference>
<evidence type="ECO:0000256" key="13">
    <source>
        <dbReference type="RuleBase" id="RU363047"/>
    </source>
</evidence>
<feature type="transmembrane region" description="Helical" evidence="13">
    <location>
        <begin position="267"/>
        <end position="285"/>
    </location>
</feature>
<dbReference type="GO" id="GO:0004930">
    <property type="term" value="F:G protein-coupled receptor activity"/>
    <property type="evidence" value="ECO:0007669"/>
    <property type="project" value="UniProtKB-KW"/>
</dbReference>
<dbReference type="AlphaFoldDB" id="A0A9F5N1U1"/>
<accession>A0A9F5N1U1</accession>
<evidence type="ECO:0000259" key="14">
    <source>
        <dbReference type="PROSITE" id="PS50262"/>
    </source>
</evidence>
<comment type="function">
    <text evidence="1">Odorant receptor.</text>
</comment>
<dbReference type="PROSITE" id="PS50262">
    <property type="entry name" value="G_PROTEIN_RECEP_F1_2"/>
    <property type="match status" value="1"/>
</dbReference>
<feature type="transmembrane region" description="Helical" evidence="13">
    <location>
        <begin position="195"/>
        <end position="214"/>
    </location>
</feature>
<feature type="transmembrane region" description="Helical" evidence="13">
    <location>
        <begin position="55"/>
        <end position="74"/>
    </location>
</feature>
<gene>
    <name evidence="16" type="primary">LOC112542910</name>
</gene>
<dbReference type="OrthoDB" id="6151005at2759"/>
<dbReference type="Pfam" id="PF13853">
    <property type="entry name" value="7tm_4"/>
    <property type="match status" value="1"/>
</dbReference>
<evidence type="ECO:0000313" key="16">
    <source>
        <dbReference type="RefSeq" id="XP_025032661.1"/>
    </source>
</evidence>
<dbReference type="CDD" id="cd15227">
    <property type="entry name" value="7tmA_OR14-like"/>
    <property type="match status" value="1"/>
</dbReference>
<evidence type="ECO:0000256" key="6">
    <source>
        <dbReference type="ARBA" id="ARBA00022725"/>
    </source>
</evidence>
<evidence type="ECO:0000256" key="12">
    <source>
        <dbReference type="RuleBase" id="RU000688"/>
    </source>
</evidence>
<dbReference type="GO" id="GO:0004984">
    <property type="term" value="F:olfactory receptor activity"/>
    <property type="evidence" value="ECO:0007669"/>
    <property type="project" value="InterPro"/>
</dbReference>
<dbReference type="OMA" id="YFAYLRP"/>
<keyword evidence="3 13" id="KW-1003">Cell membrane</keyword>
<dbReference type="KEGG" id="pbi:112542910"/>
<dbReference type="PRINTS" id="PR00245">
    <property type="entry name" value="OLFACTORYR"/>
</dbReference>
<evidence type="ECO:0000256" key="10">
    <source>
        <dbReference type="ARBA" id="ARBA00023170"/>
    </source>
</evidence>
<dbReference type="PANTHER" id="PTHR26452">
    <property type="entry name" value="OLFACTORY RECEPTOR"/>
    <property type="match status" value="1"/>
</dbReference>
<proteinExistence type="inferred from homology"/>
<dbReference type="PRINTS" id="PR00237">
    <property type="entry name" value="GPCRRHODOPSN"/>
</dbReference>
<reference evidence="16" key="1">
    <citation type="submission" date="2025-08" db="UniProtKB">
        <authorList>
            <consortium name="RefSeq"/>
        </authorList>
    </citation>
    <scope>IDENTIFICATION</scope>
    <source>
        <tissue evidence="16">Liver</tissue>
    </source>
</reference>
<feature type="transmembrane region" description="Helical" evidence="13">
    <location>
        <begin position="94"/>
        <end position="116"/>
    </location>
</feature>
<evidence type="ECO:0000256" key="3">
    <source>
        <dbReference type="ARBA" id="ARBA00022475"/>
    </source>
</evidence>
<dbReference type="Proteomes" id="UP000695026">
    <property type="component" value="Unplaced"/>
</dbReference>
<evidence type="ECO:0000256" key="5">
    <source>
        <dbReference type="ARBA" id="ARBA00022692"/>
    </source>
</evidence>
<evidence type="ECO:0000256" key="9">
    <source>
        <dbReference type="ARBA" id="ARBA00023136"/>
    </source>
</evidence>
<organism evidence="15 16">
    <name type="scientific">Python bivittatus</name>
    <name type="common">Burmese python</name>
    <name type="synonym">Python molurus bivittatus</name>
    <dbReference type="NCBI Taxonomy" id="176946"/>
    <lineage>
        <taxon>Eukaryota</taxon>
        <taxon>Metazoa</taxon>
        <taxon>Chordata</taxon>
        <taxon>Craniata</taxon>
        <taxon>Vertebrata</taxon>
        <taxon>Euteleostomi</taxon>
        <taxon>Lepidosauria</taxon>
        <taxon>Squamata</taxon>
        <taxon>Bifurcata</taxon>
        <taxon>Unidentata</taxon>
        <taxon>Episquamata</taxon>
        <taxon>Toxicofera</taxon>
        <taxon>Serpentes</taxon>
        <taxon>Henophidia</taxon>
        <taxon>Pythonidae</taxon>
        <taxon>Python</taxon>
    </lineage>
</organism>
<evidence type="ECO:0000256" key="8">
    <source>
        <dbReference type="ARBA" id="ARBA00023040"/>
    </source>
</evidence>
<comment type="subcellular location">
    <subcellularLocation>
        <location evidence="2 13">Cell membrane</location>
        <topology evidence="2 13">Multi-pass membrane protein</topology>
    </subcellularLocation>
</comment>
<keyword evidence="15" id="KW-1185">Reference proteome</keyword>
<dbReference type="InterPro" id="IPR000725">
    <property type="entry name" value="Olfact_rcpt"/>
</dbReference>
<dbReference type="InterPro" id="IPR050516">
    <property type="entry name" value="Olfactory_GPCR"/>
</dbReference>
<dbReference type="RefSeq" id="XP_025032661.1">
    <property type="nucleotide sequence ID" value="XM_025176893.1"/>
</dbReference>
<evidence type="ECO:0000256" key="2">
    <source>
        <dbReference type="ARBA" id="ARBA00004651"/>
    </source>
</evidence>
<dbReference type="InterPro" id="IPR000276">
    <property type="entry name" value="GPCR_Rhodpsn"/>
</dbReference>
<dbReference type="GeneID" id="112542910"/>
<keyword evidence="9 13" id="KW-0472">Membrane</keyword>
<dbReference type="GO" id="GO:0005886">
    <property type="term" value="C:plasma membrane"/>
    <property type="evidence" value="ECO:0007669"/>
    <property type="project" value="UniProtKB-SubCell"/>
</dbReference>
<evidence type="ECO:0000256" key="1">
    <source>
        <dbReference type="ARBA" id="ARBA00002936"/>
    </source>
</evidence>
<keyword evidence="6 13" id="KW-0552">Olfaction</keyword>
<evidence type="ECO:0000256" key="11">
    <source>
        <dbReference type="ARBA" id="ARBA00023224"/>
    </source>
</evidence>
<evidence type="ECO:0000256" key="7">
    <source>
        <dbReference type="ARBA" id="ARBA00022989"/>
    </source>
</evidence>
<evidence type="ECO:0000256" key="4">
    <source>
        <dbReference type="ARBA" id="ARBA00022606"/>
    </source>
</evidence>
<keyword evidence="11 12" id="KW-0807">Transducer</keyword>
<feature type="transmembrane region" description="Helical" evidence="13">
    <location>
        <begin position="20"/>
        <end position="43"/>
    </location>
</feature>
<feature type="domain" description="G-protein coupled receptors family 1 profile" evidence="14">
    <location>
        <begin position="37"/>
        <end position="285"/>
    </location>
</feature>
<dbReference type="Gene3D" id="1.20.1070.10">
    <property type="entry name" value="Rhodopsin 7-helix transmembrane proteins"/>
    <property type="match status" value="1"/>
</dbReference>
<keyword evidence="4 13" id="KW-0716">Sensory transduction</keyword>
<dbReference type="InterPro" id="IPR017452">
    <property type="entry name" value="GPCR_Rhodpsn_7TM"/>
</dbReference>